<evidence type="ECO:0000313" key="3">
    <source>
        <dbReference type="Proteomes" id="UP000887577"/>
    </source>
</evidence>
<evidence type="ECO:0000256" key="2">
    <source>
        <dbReference type="SAM" id="Phobius"/>
    </source>
</evidence>
<keyword evidence="1" id="KW-0175">Coiled coil</keyword>
<evidence type="ECO:0000313" key="4">
    <source>
        <dbReference type="WBParaSite" id="PSU_v2.g6832.t1"/>
    </source>
</evidence>
<keyword evidence="2" id="KW-0472">Membrane</keyword>
<feature type="transmembrane region" description="Helical" evidence="2">
    <location>
        <begin position="113"/>
        <end position="135"/>
    </location>
</feature>
<proteinExistence type="predicted"/>
<keyword evidence="3" id="KW-1185">Reference proteome</keyword>
<dbReference type="AlphaFoldDB" id="A0A914Z4A8"/>
<keyword evidence="2" id="KW-1133">Transmembrane helix</keyword>
<evidence type="ECO:0000256" key="1">
    <source>
        <dbReference type="SAM" id="Coils"/>
    </source>
</evidence>
<sequence length="189" mass="22125">MLVFFYRELKELENQQDEMKILVEKTFNDEDYATLLMQSLLRMVEEVPDILKAKASSVDDSEESIHKVHVQDIRDISEEIDRIRDQCRDIHSQVKKQKEELHKGDDVTFSRSIYILIAFIMDCFISIFLNLVWFFETATGIKTPEKLQEVSKWPKSMISLQLKNAITIPTGTISTSSNPKVLRRKKQQK</sequence>
<name>A0A914Z4A8_9BILA</name>
<organism evidence="3 4">
    <name type="scientific">Panagrolaimus superbus</name>
    <dbReference type="NCBI Taxonomy" id="310955"/>
    <lineage>
        <taxon>Eukaryota</taxon>
        <taxon>Metazoa</taxon>
        <taxon>Ecdysozoa</taxon>
        <taxon>Nematoda</taxon>
        <taxon>Chromadorea</taxon>
        <taxon>Rhabditida</taxon>
        <taxon>Tylenchina</taxon>
        <taxon>Panagrolaimomorpha</taxon>
        <taxon>Panagrolaimoidea</taxon>
        <taxon>Panagrolaimidae</taxon>
        <taxon>Panagrolaimus</taxon>
    </lineage>
</organism>
<dbReference type="Proteomes" id="UP000887577">
    <property type="component" value="Unplaced"/>
</dbReference>
<accession>A0A914Z4A8</accession>
<protein>
    <submittedName>
        <fullName evidence="4">Uncharacterized protein</fullName>
    </submittedName>
</protein>
<feature type="coiled-coil region" evidence="1">
    <location>
        <begin position="73"/>
        <end position="100"/>
    </location>
</feature>
<dbReference type="WBParaSite" id="PSU_v2.g6832.t1">
    <property type="protein sequence ID" value="PSU_v2.g6832.t1"/>
    <property type="gene ID" value="PSU_v2.g6832"/>
</dbReference>
<keyword evidence="2" id="KW-0812">Transmembrane</keyword>
<reference evidence="4" key="1">
    <citation type="submission" date="2022-11" db="UniProtKB">
        <authorList>
            <consortium name="WormBaseParasite"/>
        </authorList>
    </citation>
    <scope>IDENTIFICATION</scope>
</reference>